<gene>
    <name evidence="5" type="ORF">SAMN05216186_10414</name>
</gene>
<dbReference type="InterPro" id="IPR002347">
    <property type="entry name" value="SDR_fam"/>
</dbReference>
<dbReference type="InterPro" id="IPR036291">
    <property type="entry name" value="NAD(P)-bd_dom_sf"/>
</dbReference>
<evidence type="ECO:0000256" key="1">
    <source>
        <dbReference type="ARBA" id="ARBA00006484"/>
    </source>
</evidence>
<dbReference type="PROSITE" id="PS00061">
    <property type="entry name" value="ADH_SHORT"/>
    <property type="match status" value="1"/>
</dbReference>
<dbReference type="GO" id="GO:0016491">
    <property type="term" value="F:oxidoreductase activity"/>
    <property type="evidence" value="ECO:0007669"/>
    <property type="project" value="UniProtKB-KW"/>
</dbReference>
<reference evidence="5 6" key="1">
    <citation type="submission" date="2016-10" db="EMBL/GenBank/DDBJ databases">
        <authorList>
            <person name="de Groot N.N."/>
        </authorList>
    </citation>
    <scope>NUCLEOTIDE SEQUENCE [LARGE SCALE GENOMIC DNA]</scope>
    <source>
        <strain evidence="5 6">JCM 21544</strain>
    </source>
</reference>
<dbReference type="NCBIfam" id="NF004792">
    <property type="entry name" value="PRK06139.1"/>
    <property type="match status" value="1"/>
</dbReference>
<feature type="transmembrane region" description="Helical" evidence="4">
    <location>
        <begin position="301"/>
        <end position="319"/>
    </location>
</feature>
<keyword evidence="4" id="KW-0812">Transmembrane</keyword>
<keyword evidence="2" id="KW-0560">Oxidoreductase</keyword>
<protein>
    <submittedName>
        <fullName evidence="5">Short-chain dehydrogenase</fullName>
    </submittedName>
</protein>
<organism evidence="5 6">
    <name type="scientific">Pseudomonas indica</name>
    <dbReference type="NCBI Taxonomy" id="137658"/>
    <lineage>
        <taxon>Bacteria</taxon>
        <taxon>Pseudomonadati</taxon>
        <taxon>Pseudomonadota</taxon>
        <taxon>Gammaproteobacteria</taxon>
        <taxon>Pseudomonadales</taxon>
        <taxon>Pseudomonadaceae</taxon>
        <taxon>Pseudomonas</taxon>
    </lineage>
</organism>
<keyword evidence="6" id="KW-1185">Reference proteome</keyword>
<dbReference type="SUPFAM" id="SSF51735">
    <property type="entry name" value="NAD(P)-binding Rossmann-fold domains"/>
    <property type="match status" value="1"/>
</dbReference>
<dbReference type="AlphaFoldDB" id="A0A1G8YIP1"/>
<evidence type="ECO:0000313" key="6">
    <source>
        <dbReference type="Proteomes" id="UP000198706"/>
    </source>
</evidence>
<dbReference type="Gene3D" id="3.40.50.720">
    <property type="entry name" value="NAD(P)-binding Rossmann-like Domain"/>
    <property type="match status" value="1"/>
</dbReference>
<dbReference type="OrthoDB" id="9781689at2"/>
<sequence>MTPNTLEDALIVITGASSGIGRAAALAFAERHARLVLAARDKTALDEVVAECEALGARALAVPTDVTDSEAVHRLADSAASFGDGRIDVWVNNAGIGTVGAFDETPLVAHEQVVQTDLLGYLRGAHAVLPYFKQQQAGVLINTLSLGSWVAHPYAAAYAAAKYGLRGFTEALRGELTQWPHIHICDVYPAVMDTPGFRDAGNYTGHNIQPIPPVYDPRRVAEAMVSLAQRPRRSVTVGSSARLIRLAHFLVPHFESLIGRATHFALGKADRSPASSGNLFHPPLGERRVDGGWRSPPHGQLNLLLAGTAVAALLGFYLVRRATNGRH</sequence>
<dbReference type="PRINTS" id="PR00080">
    <property type="entry name" value="SDRFAMILY"/>
</dbReference>
<evidence type="ECO:0000256" key="3">
    <source>
        <dbReference type="RuleBase" id="RU000363"/>
    </source>
</evidence>
<dbReference type="PANTHER" id="PTHR44196">
    <property type="entry name" value="DEHYDROGENASE/REDUCTASE SDR FAMILY MEMBER 7B"/>
    <property type="match status" value="1"/>
</dbReference>
<dbReference type="PANTHER" id="PTHR44196:SF1">
    <property type="entry name" value="DEHYDROGENASE_REDUCTASE SDR FAMILY MEMBER 7B"/>
    <property type="match status" value="1"/>
</dbReference>
<name>A0A1G8YIP1_9PSED</name>
<keyword evidence="4" id="KW-0472">Membrane</keyword>
<dbReference type="RefSeq" id="WP_084334423.1">
    <property type="nucleotide sequence ID" value="NZ_FNFD01000004.1"/>
</dbReference>
<accession>A0A1G8YIP1</accession>
<dbReference type="EMBL" id="FNFD01000004">
    <property type="protein sequence ID" value="SDK02616.1"/>
    <property type="molecule type" value="Genomic_DNA"/>
</dbReference>
<proteinExistence type="inferred from homology"/>
<dbReference type="Proteomes" id="UP000198706">
    <property type="component" value="Unassembled WGS sequence"/>
</dbReference>
<keyword evidence="4" id="KW-1133">Transmembrane helix</keyword>
<dbReference type="InterPro" id="IPR020904">
    <property type="entry name" value="Sc_DH/Rdtase_CS"/>
</dbReference>
<dbReference type="STRING" id="137658.SAMN05216186_10414"/>
<comment type="similarity">
    <text evidence="1 3">Belongs to the short-chain dehydrogenases/reductases (SDR) family.</text>
</comment>
<evidence type="ECO:0000256" key="4">
    <source>
        <dbReference type="SAM" id="Phobius"/>
    </source>
</evidence>
<dbReference type="PRINTS" id="PR00081">
    <property type="entry name" value="GDHRDH"/>
</dbReference>
<dbReference type="Pfam" id="PF00106">
    <property type="entry name" value="adh_short"/>
    <property type="match status" value="1"/>
</dbReference>
<evidence type="ECO:0000313" key="5">
    <source>
        <dbReference type="EMBL" id="SDK02616.1"/>
    </source>
</evidence>
<evidence type="ECO:0000256" key="2">
    <source>
        <dbReference type="ARBA" id="ARBA00023002"/>
    </source>
</evidence>
<dbReference type="GO" id="GO:0016020">
    <property type="term" value="C:membrane"/>
    <property type="evidence" value="ECO:0007669"/>
    <property type="project" value="TreeGrafter"/>
</dbReference>